<dbReference type="InterPro" id="IPR004754">
    <property type="entry name" value="Amino_acid_antiprt"/>
</dbReference>
<feature type="transmembrane region" description="Helical" evidence="9">
    <location>
        <begin position="247"/>
        <end position="269"/>
    </location>
</feature>
<feature type="transmembrane region" description="Helical" evidence="9">
    <location>
        <begin position="402"/>
        <end position="420"/>
    </location>
</feature>
<dbReference type="PANTHER" id="PTHR42770">
    <property type="entry name" value="AMINO ACID TRANSPORTER-RELATED"/>
    <property type="match status" value="1"/>
</dbReference>
<feature type="transmembrane region" description="Helical" evidence="9">
    <location>
        <begin position="213"/>
        <end position="235"/>
    </location>
</feature>
<evidence type="ECO:0000313" key="10">
    <source>
        <dbReference type="EMBL" id="MEC4293998.1"/>
    </source>
</evidence>
<keyword evidence="11" id="KW-1185">Reference proteome</keyword>
<evidence type="ECO:0000256" key="9">
    <source>
        <dbReference type="SAM" id="Phobius"/>
    </source>
</evidence>
<name>A0ABU6IW85_9ACTN</name>
<dbReference type="InterPro" id="IPR050367">
    <property type="entry name" value="APC_superfamily"/>
</dbReference>
<evidence type="ECO:0000256" key="3">
    <source>
        <dbReference type="ARBA" id="ARBA00022448"/>
    </source>
</evidence>
<keyword evidence="7 9" id="KW-1133">Transmembrane helix</keyword>
<feature type="transmembrane region" description="Helical" evidence="9">
    <location>
        <begin position="124"/>
        <end position="145"/>
    </location>
</feature>
<dbReference type="EMBL" id="JAYMFH010000001">
    <property type="protein sequence ID" value="MEC4293998.1"/>
    <property type="molecule type" value="Genomic_DNA"/>
</dbReference>
<comment type="caution">
    <text evidence="10">The sequence shown here is derived from an EMBL/GenBank/DDBJ whole genome shotgun (WGS) entry which is preliminary data.</text>
</comment>
<proteinExistence type="inferred from homology"/>
<dbReference type="PROSITE" id="PS51257">
    <property type="entry name" value="PROKAR_LIPOPROTEIN"/>
    <property type="match status" value="1"/>
</dbReference>
<evidence type="ECO:0000256" key="7">
    <source>
        <dbReference type="ARBA" id="ARBA00022989"/>
    </source>
</evidence>
<evidence type="ECO:0000256" key="4">
    <source>
        <dbReference type="ARBA" id="ARBA00022475"/>
    </source>
</evidence>
<dbReference type="Pfam" id="PF13520">
    <property type="entry name" value="AA_permease_2"/>
    <property type="match status" value="1"/>
</dbReference>
<reference evidence="10 11" key="1">
    <citation type="submission" date="2024-01" db="EMBL/GenBank/DDBJ databases">
        <title>novel species in genus Adlercreutzia.</title>
        <authorList>
            <person name="Liu X."/>
        </authorList>
    </citation>
    <scope>NUCLEOTIDE SEQUENCE [LARGE SCALE GENOMIC DNA]</scope>
    <source>
        <strain evidence="10 11">R22</strain>
    </source>
</reference>
<dbReference type="Proteomes" id="UP001343724">
    <property type="component" value="Unassembled WGS sequence"/>
</dbReference>
<dbReference type="Gene3D" id="1.20.1740.10">
    <property type="entry name" value="Amino acid/polyamine transporter I"/>
    <property type="match status" value="1"/>
</dbReference>
<keyword evidence="5 9" id="KW-0812">Transmembrane</keyword>
<dbReference type="PANTHER" id="PTHR42770:SF4">
    <property type="entry name" value="ARGININE_ORNITHINE ANTIPORTER-RELATED"/>
    <property type="match status" value="1"/>
</dbReference>
<feature type="transmembrane region" description="Helical" evidence="9">
    <location>
        <begin position="298"/>
        <end position="319"/>
    </location>
</feature>
<gene>
    <name evidence="10" type="ORF">VJ920_01575</name>
</gene>
<feature type="transmembrane region" description="Helical" evidence="9">
    <location>
        <begin position="152"/>
        <end position="177"/>
    </location>
</feature>
<dbReference type="PIRSF" id="PIRSF006060">
    <property type="entry name" value="AA_transporter"/>
    <property type="match status" value="1"/>
</dbReference>
<feature type="transmembrane region" description="Helical" evidence="9">
    <location>
        <begin position="426"/>
        <end position="445"/>
    </location>
</feature>
<feature type="transmembrane region" description="Helical" evidence="9">
    <location>
        <begin position="346"/>
        <end position="365"/>
    </location>
</feature>
<dbReference type="NCBIfam" id="TIGR00905">
    <property type="entry name" value="2A0302"/>
    <property type="match status" value="1"/>
</dbReference>
<comment type="subcellular location">
    <subcellularLocation>
        <location evidence="1">Cell membrane</location>
        <topology evidence="1">Multi-pass membrane protein</topology>
    </subcellularLocation>
</comment>
<feature type="transmembrane region" description="Helical" evidence="9">
    <location>
        <begin position="42"/>
        <end position="62"/>
    </location>
</feature>
<feature type="transmembrane region" description="Helical" evidence="9">
    <location>
        <begin position="95"/>
        <end position="118"/>
    </location>
</feature>
<evidence type="ECO:0000256" key="2">
    <source>
        <dbReference type="ARBA" id="ARBA00008220"/>
    </source>
</evidence>
<evidence type="ECO:0000313" key="11">
    <source>
        <dbReference type="Proteomes" id="UP001343724"/>
    </source>
</evidence>
<dbReference type="RefSeq" id="WP_326438673.1">
    <property type="nucleotide sequence ID" value="NZ_JAYMFH010000001.1"/>
</dbReference>
<accession>A0ABU6IW85</accession>
<keyword evidence="6" id="KW-0029">Amino-acid transport</keyword>
<keyword evidence="3" id="KW-0813">Transport</keyword>
<evidence type="ECO:0000256" key="8">
    <source>
        <dbReference type="ARBA" id="ARBA00023136"/>
    </source>
</evidence>
<keyword evidence="4" id="KW-1003">Cell membrane</keyword>
<comment type="similarity">
    <text evidence="2">Belongs to the amino acid-polyamine-organocation (APC) superfamily. Basic amino acid/polyamine antiporter (APA) (TC 2.A.3.2) family.</text>
</comment>
<sequence>MEEKEGTKGIGLIGLIGMVVSSCIGTGVFAITGQLAQVASPGAVLIGWLIVGVGFLALAFSLNNLTEKRSDLHGIFSYADAGWGPLAGFISGWGYWLSAWLGNVAFATMMMSTIGYFYPDFLPGNTVPCIIVASLVMWGITYLVIRGVESAAALNAVVMVCKVAAIAVTLVFGIFLFNAGILTADFWGNVYNNAVAAGEYGPDAVELGGVGTQVFNCMIIMMWCFVGVEGASVVSARAARKNDVGKATLIGFLCLMAIYVGASVLPFGYMPYTEIAALDYPALLYVFESMAPGWGGPFISIAIIISILGSWLSFTILPAETTSEMADYKLLPASWGKLNAKGAPQFSLIVVGACIQVFLIVLLFSADAYDFAFSMCTVAIVITWAFAAAYQAKWGVQNKNMVQAAIGFVAVAFQVIGVLFNGWSFLLLTCVGYIPGFIIYVKARRDYGHAVTGGEKACMAIVSALGVLSLVLLAMGVISI</sequence>
<keyword evidence="8 9" id="KW-0472">Membrane</keyword>
<feature type="transmembrane region" description="Helical" evidence="9">
    <location>
        <begin position="371"/>
        <end position="390"/>
    </location>
</feature>
<feature type="transmembrane region" description="Helical" evidence="9">
    <location>
        <begin position="12"/>
        <end position="36"/>
    </location>
</feature>
<protein>
    <submittedName>
        <fullName evidence="10">Basic amino acid/polyamine antiporter</fullName>
    </submittedName>
</protein>
<feature type="transmembrane region" description="Helical" evidence="9">
    <location>
        <begin position="457"/>
        <end position="478"/>
    </location>
</feature>
<evidence type="ECO:0000256" key="6">
    <source>
        <dbReference type="ARBA" id="ARBA00022970"/>
    </source>
</evidence>
<dbReference type="InterPro" id="IPR002293">
    <property type="entry name" value="AA/rel_permease1"/>
</dbReference>
<organism evidence="10 11">
    <name type="scientific">Adlercreutzia shanghongiae</name>
    <dbReference type="NCBI Taxonomy" id="3111773"/>
    <lineage>
        <taxon>Bacteria</taxon>
        <taxon>Bacillati</taxon>
        <taxon>Actinomycetota</taxon>
        <taxon>Coriobacteriia</taxon>
        <taxon>Eggerthellales</taxon>
        <taxon>Eggerthellaceae</taxon>
        <taxon>Adlercreutzia</taxon>
    </lineage>
</organism>
<evidence type="ECO:0000256" key="5">
    <source>
        <dbReference type="ARBA" id="ARBA00022692"/>
    </source>
</evidence>
<evidence type="ECO:0000256" key="1">
    <source>
        <dbReference type="ARBA" id="ARBA00004651"/>
    </source>
</evidence>